<dbReference type="EMBL" id="WSQA01000003">
    <property type="protein sequence ID" value="MVZ61340.1"/>
    <property type="molecule type" value="Genomic_DNA"/>
</dbReference>
<proteinExistence type="predicted"/>
<feature type="modified residue" description="Phosphohistidine" evidence="1">
    <location>
        <position position="58"/>
    </location>
</feature>
<organism evidence="3 4">
    <name type="scientific">Sphingobacterium humi</name>
    <dbReference type="NCBI Taxonomy" id="1796905"/>
    <lineage>
        <taxon>Bacteria</taxon>
        <taxon>Pseudomonadati</taxon>
        <taxon>Bacteroidota</taxon>
        <taxon>Sphingobacteriia</taxon>
        <taxon>Sphingobacteriales</taxon>
        <taxon>Sphingobacteriaceae</taxon>
        <taxon>Sphingobacterium</taxon>
    </lineage>
</organism>
<keyword evidence="1" id="KW-0597">Phosphoprotein</keyword>
<dbReference type="Pfam" id="PF01627">
    <property type="entry name" value="Hpt"/>
    <property type="match status" value="1"/>
</dbReference>
<keyword evidence="4" id="KW-1185">Reference proteome</keyword>
<dbReference type="AlphaFoldDB" id="A0A6N8KV50"/>
<evidence type="ECO:0000259" key="2">
    <source>
        <dbReference type="PROSITE" id="PS50894"/>
    </source>
</evidence>
<accession>A0A6N8KV50</accession>
<dbReference type="Proteomes" id="UP000435036">
    <property type="component" value="Unassembled WGS sequence"/>
</dbReference>
<dbReference type="InterPro" id="IPR036641">
    <property type="entry name" value="HPT_dom_sf"/>
</dbReference>
<protein>
    <recommendedName>
        <fullName evidence="2">HPt domain-containing protein</fullName>
    </recommendedName>
</protein>
<dbReference type="Gene3D" id="1.20.120.160">
    <property type="entry name" value="HPT domain"/>
    <property type="match status" value="1"/>
</dbReference>
<dbReference type="GO" id="GO:0000160">
    <property type="term" value="P:phosphorelay signal transduction system"/>
    <property type="evidence" value="ECO:0007669"/>
    <property type="project" value="InterPro"/>
</dbReference>
<dbReference type="InterPro" id="IPR008207">
    <property type="entry name" value="Sig_transdc_His_kin_Hpt_dom"/>
</dbReference>
<dbReference type="PROSITE" id="PS50894">
    <property type="entry name" value="HPT"/>
    <property type="match status" value="1"/>
</dbReference>
<dbReference type="SUPFAM" id="SSF47226">
    <property type="entry name" value="Histidine-containing phosphotransfer domain, HPT domain"/>
    <property type="match status" value="1"/>
</dbReference>
<evidence type="ECO:0000256" key="1">
    <source>
        <dbReference type="PROSITE-ProRule" id="PRU00110"/>
    </source>
</evidence>
<comment type="caution">
    <text evidence="3">The sequence shown here is derived from an EMBL/GenBank/DDBJ whole genome shotgun (WGS) entry which is preliminary data.</text>
</comment>
<reference evidence="3 4" key="1">
    <citation type="submission" date="2019-12" db="EMBL/GenBank/DDBJ databases">
        <authorList>
            <person name="Dong K."/>
        </authorList>
    </citation>
    <scope>NUCLEOTIDE SEQUENCE [LARGE SCALE GENOMIC DNA]</scope>
    <source>
        <strain evidence="3 4">JCM 31225</strain>
    </source>
</reference>
<name>A0A6N8KV50_9SPHI</name>
<evidence type="ECO:0000313" key="4">
    <source>
        <dbReference type="Proteomes" id="UP000435036"/>
    </source>
</evidence>
<dbReference type="GO" id="GO:0004672">
    <property type="term" value="F:protein kinase activity"/>
    <property type="evidence" value="ECO:0007669"/>
    <property type="project" value="UniProtKB-ARBA"/>
</dbReference>
<feature type="domain" description="HPt" evidence="2">
    <location>
        <begin position="19"/>
        <end position="118"/>
    </location>
</feature>
<sequence length="118" mass="13396">MNPYRIINPETIKSSMMNNMDMVKQLISLYLTQGKDDFKNLEQVINEGSFSDIASKAHHIKPTMEYIGASDLRLAFQGLEKAARENTAMEDIKALYFTIKTDFDTAMSELEDYASTLS</sequence>
<gene>
    <name evidence="3" type="ORF">GQF63_04825</name>
</gene>
<evidence type="ECO:0000313" key="3">
    <source>
        <dbReference type="EMBL" id="MVZ61340.1"/>
    </source>
</evidence>